<dbReference type="OrthoDB" id="515887at2759"/>
<feature type="transmembrane region" description="Helical" evidence="7">
    <location>
        <begin position="229"/>
        <end position="250"/>
    </location>
</feature>
<evidence type="ECO:0000256" key="4">
    <source>
        <dbReference type="ARBA" id="ARBA00022989"/>
    </source>
</evidence>
<gene>
    <name evidence="9" type="ORF">Rsub_01728</name>
</gene>
<evidence type="ECO:0000313" key="10">
    <source>
        <dbReference type="Proteomes" id="UP000247498"/>
    </source>
</evidence>
<dbReference type="Proteomes" id="UP000247498">
    <property type="component" value="Unassembled WGS sequence"/>
</dbReference>
<keyword evidence="5 7" id="KW-0472">Membrane</keyword>
<feature type="region of interest" description="Disordered" evidence="6">
    <location>
        <begin position="34"/>
        <end position="130"/>
    </location>
</feature>
<sequence>MSRPSPSAPSIPRLIAQLSSADASVVAGAVQLAALGRPPALRPGTRPAQYARRSPRLPPPVRRGRPQPPQAVARRHDRPAADRSPDRAAGGSRGGIVGGTAHFPAAARAPAQHAAQPEGPAPAPAAAGAAKTHRDRQMLLAKCWFFFGGASGAVLFPYVPLYLDSRGLAPSQIGLVSALRPWIAAPAAVAASSAADARAAHGPLLLGGLAASAALRAGLPLAAAPGQLVAALLAAEGFSFFGVLGDATVLSNLPKDQEEGGGGPTYGDQRVWASVGWGVAGVAGGAAIRKWGLAAAPFWGFGALSVLLALTGAAMRYDYSSGRDGDESLQQDDGGGGGGEGQPLLARAAGGGADAAAAEAGAGAGGSGGGMRSLLLRPDVAVFLFEATMLGFGMGVCQGFEFLYLRQLGGGEALMGLCLLAMTVAEVPAFALQGPLLRRVPVATVIDGALLTLALRTALYAAVLPVLGPWAILPMELLHGITFAAAWGACTVHAAAVAPPALAASFQGVMQAAWLGLGTGLGGLAGGVLFERSGGPGLFSVTAGIMAASAAAAAAARAATKARRGGGDGSPPL</sequence>
<evidence type="ECO:0000313" key="9">
    <source>
        <dbReference type="EMBL" id="GBF88827.1"/>
    </source>
</evidence>
<keyword evidence="4 7" id="KW-1133">Transmembrane helix</keyword>
<evidence type="ECO:0000256" key="7">
    <source>
        <dbReference type="SAM" id="Phobius"/>
    </source>
</evidence>
<protein>
    <recommendedName>
        <fullName evidence="8">Major facilitator superfamily associated domain-containing protein</fullName>
    </recommendedName>
</protein>
<dbReference type="PANTHER" id="PTHR16172">
    <property type="entry name" value="MAJOR FACILITATOR SUPERFAMILY DOMAIN-CONTAINING PROTEIN 6-LIKE"/>
    <property type="match status" value="1"/>
</dbReference>
<feature type="compositionally biased region" description="Low complexity" evidence="6">
    <location>
        <begin position="99"/>
        <end position="130"/>
    </location>
</feature>
<evidence type="ECO:0000256" key="5">
    <source>
        <dbReference type="ARBA" id="ARBA00023136"/>
    </source>
</evidence>
<dbReference type="InterPro" id="IPR051717">
    <property type="entry name" value="MFS_MFSD6"/>
</dbReference>
<feature type="region of interest" description="Disordered" evidence="6">
    <location>
        <begin position="324"/>
        <end position="343"/>
    </location>
</feature>
<feature type="transmembrane region" description="Helical" evidence="7">
    <location>
        <begin position="413"/>
        <end position="432"/>
    </location>
</feature>
<dbReference type="EMBL" id="BDRX01000006">
    <property type="protein sequence ID" value="GBF88827.1"/>
    <property type="molecule type" value="Genomic_DNA"/>
</dbReference>
<feature type="transmembrane region" description="Helical" evidence="7">
    <location>
        <begin position="509"/>
        <end position="530"/>
    </location>
</feature>
<dbReference type="GO" id="GO:0016020">
    <property type="term" value="C:membrane"/>
    <property type="evidence" value="ECO:0007669"/>
    <property type="project" value="UniProtKB-SubCell"/>
</dbReference>
<name>A0A2V0NV55_9CHLO</name>
<feature type="transmembrane region" description="Helical" evidence="7">
    <location>
        <begin position="380"/>
        <end position="401"/>
    </location>
</feature>
<reference evidence="9 10" key="1">
    <citation type="journal article" date="2018" name="Sci. Rep.">
        <title>Raphidocelis subcapitata (=Pseudokirchneriella subcapitata) provides an insight into genome evolution and environmental adaptations in the Sphaeropleales.</title>
        <authorList>
            <person name="Suzuki S."/>
            <person name="Yamaguchi H."/>
            <person name="Nakajima N."/>
            <person name="Kawachi M."/>
        </authorList>
    </citation>
    <scope>NUCLEOTIDE SEQUENCE [LARGE SCALE GENOMIC DNA]</scope>
    <source>
        <strain evidence="9 10">NIES-35</strain>
    </source>
</reference>
<dbReference type="PANTHER" id="PTHR16172:SF41">
    <property type="entry name" value="MAJOR FACILITATOR SUPERFAMILY DOMAIN-CONTAINING PROTEIN 6-LIKE"/>
    <property type="match status" value="1"/>
</dbReference>
<accession>A0A2V0NV55</accession>
<feature type="transmembrane region" description="Helical" evidence="7">
    <location>
        <begin position="294"/>
        <end position="315"/>
    </location>
</feature>
<keyword evidence="3 7" id="KW-0812">Transmembrane</keyword>
<dbReference type="Gene3D" id="1.20.1250.20">
    <property type="entry name" value="MFS general substrate transporter like domains"/>
    <property type="match status" value="2"/>
</dbReference>
<feature type="transmembrane region" description="Helical" evidence="7">
    <location>
        <begin position="536"/>
        <end position="556"/>
    </location>
</feature>
<dbReference type="Pfam" id="PF12832">
    <property type="entry name" value="MFS_1_like"/>
    <property type="match status" value="1"/>
</dbReference>
<evidence type="ECO:0000256" key="1">
    <source>
        <dbReference type="ARBA" id="ARBA00004141"/>
    </source>
</evidence>
<evidence type="ECO:0000256" key="3">
    <source>
        <dbReference type="ARBA" id="ARBA00022692"/>
    </source>
</evidence>
<dbReference type="InParanoid" id="A0A2V0NV55"/>
<dbReference type="InterPro" id="IPR024989">
    <property type="entry name" value="MFS_assoc_dom"/>
</dbReference>
<comment type="similarity">
    <text evidence="2">Belongs to the major facilitator superfamily. MFSD6 family.</text>
</comment>
<dbReference type="SUPFAM" id="SSF103473">
    <property type="entry name" value="MFS general substrate transporter"/>
    <property type="match status" value="1"/>
</dbReference>
<comment type="subcellular location">
    <subcellularLocation>
        <location evidence="1">Membrane</location>
        <topology evidence="1">Multi-pass membrane protein</topology>
    </subcellularLocation>
</comment>
<feature type="compositionally biased region" description="Pro residues" evidence="6">
    <location>
        <begin position="56"/>
        <end position="69"/>
    </location>
</feature>
<feature type="transmembrane region" description="Helical" evidence="7">
    <location>
        <begin position="453"/>
        <end position="472"/>
    </location>
</feature>
<feature type="transmembrane region" description="Helical" evidence="7">
    <location>
        <begin position="204"/>
        <end position="223"/>
    </location>
</feature>
<feature type="transmembrane region" description="Helical" evidence="7">
    <location>
        <begin position="271"/>
        <end position="288"/>
    </location>
</feature>
<dbReference type="AlphaFoldDB" id="A0A2V0NV55"/>
<feature type="transmembrane region" description="Helical" evidence="7">
    <location>
        <begin position="139"/>
        <end position="159"/>
    </location>
</feature>
<evidence type="ECO:0000256" key="6">
    <source>
        <dbReference type="SAM" id="MobiDB-lite"/>
    </source>
</evidence>
<keyword evidence="10" id="KW-1185">Reference proteome</keyword>
<comment type="caution">
    <text evidence="9">The sequence shown here is derived from an EMBL/GenBank/DDBJ whole genome shotgun (WGS) entry which is preliminary data.</text>
</comment>
<proteinExistence type="inferred from homology"/>
<dbReference type="InterPro" id="IPR036259">
    <property type="entry name" value="MFS_trans_sf"/>
</dbReference>
<evidence type="ECO:0000259" key="8">
    <source>
        <dbReference type="Pfam" id="PF12832"/>
    </source>
</evidence>
<feature type="transmembrane region" description="Helical" evidence="7">
    <location>
        <begin position="478"/>
        <end position="497"/>
    </location>
</feature>
<evidence type="ECO:0000256" key="2">
    <source>
        <dbReference type="ARBA" id="ARBA00005241"/>
    </source>
</evidence>
<feature type="domain" description="Major facilitator superfamily associated" evidence="8">
    <location>
        <begin position="140"/>
        <end position="536"/>
    </location>
</feature>
<organism evidence="9 10">
    <name type="scientific">Raphidocelis subcapitata</name>
    <dbReference type="NCBI Taxonomy" id="307507"/>
    <lineage>
        <taxon>Eukaryota</taxon>
        <taxon>Viridiplantae</taxon>
        <taxon>Chlorophyta</taxon>
        <taxon>core chlorophytes</taxon>
        <taxon>Chlorophyceae</taxon>
        <taxon>CS clade</taxon>
        <taxon>Sphaeropleales</taxon>
        <taxon>Selenastraceae</taxon>
        <taxon>Raphidocelis</taxon>
    </lineage>
</organism>